<keyword evidence="2" id="KW-1185">Reference proteome</keyword>
<sequence>MKEAIFCARIYEDLVPQKKKSLDLSHEIEHVIVPAEQMNGAWAFPVLSCDRELATPVHLESSPCSNN</sequence>
<organism evidence="1 2">
    <name type="scientific">Dovyalis caffra</name>
    <dbReference type="NCBI Taxonomy" id="77055"/>
    <lineage>
        <taxon>Eukaryota</taxon>
        <taxon>Viridiplantae</taxon>
        <taxon>Streptophyta</taxon>
        <taxon>Embryophyta</taxon>
        <taxon>Tracheophyta</taxon>
        <taxon>Spermatophyta</taxon>
        <taxon>Magnoliopsida</taxon>
        <taxon>eudicotyledons</taxon>
        <taxon>Gunneridae</taxon>
        <taxon>Pentapetalae</taxon>
        <taxon>rosids</taxon>
        <taxon>fabids</taxon>
        <taxon>Malpighiales</taxon>
        <taxon>Salicaceae</taxon>
        <taxon>Flacourtieae</taxon>
        <taxon>Dovyalis</taxon>
    </lineage>
</organism>
<evidence type="ECO:0000313" key="1">
    <source>
        <dbReference type="EMBL" id="CAK7349520.1"/>
    </source>
</evidence>
<reference evidence="1 2" key="1">
    <citation type="submission" date="2024-01" db="EMBL/GenBank/DDBJ databases">
        <authorList>
            <person name="Waweru B."/>
        </authorList>
    </citation>
    <scope>NUCLEOTIDE SEQUENCE [LARGE SCALE GENOMIC DNA]</scope>
</reference>
<name>A0AAV1SGA3_9ROSI</name>
<accession>A0AAV1SGA3</accession>
<proteinExistence type="predicted"/>
<evidence type="ECO:0000313" key="2">
    <source>
        <dbReference type="Proteomes" id="UP001314170"/>
    </source>
</evidence>
<protein>
    <submittedName>
        <fullName evidence="1">Uncharacterized protein</fullName>
    </submittedName>
</protein>
<gene>
    <name evidence="1" type="ORF">DCAF_LOCUS22239</name>
</gene>
<comment type="caution">
    <text evidence="1">The sequence shown here is derived from an EMBL/GenBank/DDBJ whole genome shotgun (WGS) entry which is preliminary data.</text>
</comment>
<dbReference type="EMBL" id="CAWUPB010001176">
    <property type="protein sequence ID" value="CAK7349520.1"/>
    <property type="molecule type" value="Genomic_DNA"/>
</dbReference>
<dbReference type="AlphaFoldDB" id="A0AAV1SGA3"/>
<dbReference type="Proteomes" id="UP001314170">
    <property type="component" value="Unassembled WGS sequence"/>
</dbReference>